<reference evidence="2 3" key="1">
    <citation type="submission" date="2018-10" db="EMBL/GenBank/DDBJ databases">
        <authorList>
            <person name="Ekblom R."/>
            <person name="Jareborg N."/>
        </authorList>
    </citation>
    <scope>NUCLEOTIDE SEQUENCE [LARGE SCALE GENOMIC DNA]</scope>
    <source>
        <tissue evidence="2">Muscle</tissue>
    </source>
</reference>
<sequence length="124" mass="12994">ENTALLGPPVAAAFVRNTRQTHHSSRGGGGEMAPTAAPGGRGRCAYACARSEFRAEGARREGRGRSYLAPAAHAVAWEICSAGPAAPEGGFFPCPLLFNVFERWGPQAFDAAKDFIASVMGTSR</sequence>
<feature type="non-terminal residue" evidence="2">
    <location>
        <position position="1"/>
    </location>
</feature>
<accession>A0A9X9LQS9</accession>
<gene>
    <name evidence="2" type="ORF">BN2614_LOCUS4</name>
</gene>
<keyword evidence="3" id="KW-1185">Reference proteome</keyword>
<evidence type="ECO:0000256" key="1">
    <source>
        <dbReference type="SAM" id="MobiDB-lite"/>
    </source>
</evidence>
<proteinExistence type="predicted"/>
<comment type="caution">
    <text evidence="2">The sequence shown here is derived from an EMBL/GenBank/DDBJ whole genome shotgun (WGS) entry which is preliminary data.</text>
</comment>
<evidence type="ECO:0000313" key="2">
    <source>
        <dbReference type="EMBL" id="VCW79261.1"/>
    </source>
</evidence>
<evidence type="ECO:0000313" key="3">
    <source>
        <dbReference type="Proteomes" id="UP000269945"/>
    </source>
</evidence>
<dbReference type="EMBL" id="CYRY02011642">
    <property type="protein sequence ID" value="VCW79261.1"/>
    <property type="molecule type" value="Genomic_DNA"/>
</dbReference>
<name>A0A9X9LQS9_GULGU</name>
<dbReference type="Proteomes" id="UP000269945">
    <property type="component" value="Unassembled WGS sequence"/>
</dbReference>
<protein>
    <submittedName>
        <fullName evidence="2">Uncharacterized protein</fullName>
    </submittedName>
</protein>
<organism evidence="2 3">
    <name type="scientific">Gulo gulo</name>
    <name type="common">Wolverine</name>
    <name type="synonym">Gluton</name>
    <dbReference type="NCBI Taxonomy" id="48420"/>
    <lineage>
        <taxon>Eukaryota</taxon>
        <taxon>Metazoa</taxon>
        <taxon>Chordata</taxon>
        <taxon>Craniata</taxon>
        <taxon>Vertebrata</taxon>
        <taxon>Euteleostomi</taxon>
        <taxon>Mammalia</taxon>
        <taxon>Eutheria</taxon>
        <taxon>Laurasiatheria</taxon>
        <taxon>Carnivora</taxon>
        <taxon>Caniformia</taxon>
        <taxon>Musteloidea</taxon>
        <taxon>Mustelidae</taxon>
        <taxon>Guloninae</taxon>
        <taxon>Gulo</taxon>
    </lineage>
</organism>
<dbReference type="AlphaFoldDB" id="A0A9X9LQS9"/>
<feature type="region of interest" description="Disordered" evidence="1">
    <location>
        <begin position="19"/>
        <end position="40"/>
    </location>
</feature>